<gene>
    <name evidence="2" type="ORF">FDV58_36185</name>
</gene>
<protein>
    <submittedName>
        <fullName evidence="2">Excisionase</fullName>
    </submittedName>
</protein>
<comment type="caution">
    <text evidence="2">The sequence shown here is derived from an EMBL/GenBank/DDBJ whole genome shotgun (WGS) entry which is preliminary data.</text>
</comment>
<feature type="compositionally biased region" description="Polar residues" evidence="1">
    <location>
        <begin position="88"/>
        <end position="105"/>
    </location>
</feature>
<dbReference type="AlphaFoldDB" id="A0A4U6RI33"/>
<reference evidence="2 3" key="1">
    <citation type="submission" date="2019-05" db="EMBL/GenBank/DDBJ databases">
        <title>Draft Genome of Bradyrhizobium elkanii strain SEMIA 938, Used in Commercial Inoculants for Lupinus spp. in Brazil.</title>
        <authorList>
            <person name="Hungria M."/>
            <person name="Delamuta J.R.M."/>
            <person name="Ribeiro R.A."/>
            <person name="Nogueira M.A."/>
        </authorList>
    </citation>
    <scope>NUCLEOTIDE SEQUENCE [LARGE SCALE GENOMIC DNA]</scope>
    <source>
        <strain evidence="2 3">Semia 938</strain>
    </source>
</reference>
<name>A0A4U6RI33_BRAEL</name>
<evidence type="ECO:0000313" key="3">
    <source>
        <dbReference type="Proteomes" id="UP000305095"/>
    </source>
</evidence>
<evidence type="ECO:0000256" key="1">
    <source>
        <dbReference type="SAM" id="MobiDB-lite"/>
    </source>
</evidence>
<evidence type="ECO:0000313" key="2">
    <source>
        <dbReference type="EMBL" id="TKV73661.1"/>
    </source>
</evidence>
<feature type="region of interest" description="Disordered" evidence="1">
    <location>
        <begin position="71"/>
        <end position="121"/>
    </location>
</feature>
<sequence>MVEFSKRRENVGPHDPLRLSVAAAVAFPDGSMTASGLRRENARGRLVIERIAGKDYTTLFHIERMRELCRVEAKGPGSSSKPPDETRPATSPIEQPGSSGTTAGISAQAALQMKLRPPSKR</sequence>
<dbReference type="Proteomes" id="UP000305095">
    <property type="component" value="Unassembled WGS sequence"/>
</dbReference>
<dbReference type="EMBL" id="SZZP01000033">
    <property type="protein sequence ID" value="TKV73661.1"/>
    <property type="molecule type" value="Genomic_DNA"/>
</dbReference>
<organism evidence="2 3">
    <name type="scientific">Bradyrhizobium elkanii</name>
    <dbReference type="NCBI Taxonomy" id="29448"/>
    <lineage>
        <taxon>Bacteria</taxon>
        <taxon>Pseudomonadati</taxon>
        <taxon>Pseudomonadota</taxon>
        <taxon>Alphaproteobacteria</taxon>
        <taxon>Hyphomicrobiales</taxon>
        <taxon>Nitrobacteraceae</taxon>
        <taxon>Bradyrhizobium</taxon>
    </lineage>
</organism>
<proteinExistence type="predicted"/>
<accession>A0A4U6RI33</accession>